<dbReference type="AlphaFoldDB" id="A0A378QQQ8"/>
<dbReference type="Proteomes" id="UP000190777">
    <property type="component" value="Unassembled WGS sequence"/>
</dbReference>
<dbReference type="RefSeq" id="WP_079324495.1">
    <property type="nucleotide sequence ID" value="NZ_MXAP01000029.1"/>
</dbReference>
<keyword evidence="3" id="KW-1185">Reference proteome</keyword>
<evidence type="ECO:0000313" key="1">
    <source>
        <dbReference type="EMBL" id="OPH39633.1"/>
    </source>
</evidence>
<protein>
    <submittedName>
        <fullName evidence="2">Uncharacterized protein</fullName>
    </submittedName>
</protein>
<evidence type="ECO:0000313" key="2">
    <source>
        <dbReference type="EMBL" id="STZ03236.1"/>
    </source>
</evidence>
<evidence type="ECO:0000313" key="4">
    <source>
        <dbReference type="Proteomes" id="UP000254618"/>
    </source>
</evidence>
<dbReference type="EMBL" id="UGQF01000001">
    <property type="protein sequence ID" value="STZ03236.1"/>
    <property type="molecule type" value="Genomic_DNA"/>
</dbReference>
<dbReference type="EMBL" id="MXAP01000029">
    <property type="protein sequence ID" value="OPH39633.1"/>
    <property type="molecule type" value="Genomic_DNA"/>
</dbReference>
<proteinExistence type="predicted"/>
<gene>
    <name evidence="1" type="ORF">B5J93_03065</name>
    <name evidence="2" type="ORF">NCTC11012_01475</name>
</gene>
<name>A0A378QQQ8_9GAMM</name>
<evidence type="ECO:0000313" key="3">
    <source>
        <dbReference type="Proteomes" id="UP000190777"/>
    </source>
</evidence>
<organism evidence="2 4">
    <name type="scientific">Moraxella equi</name>
    <dbReference type="NCBI Taxonomy" id="60442"/>
    <lineage>
        <taxon>Bacteria</taxon>
        <taxon>Pseudomonadati</taxon>
        <taxon>Pseudomonadota</taxon>
        <taxon>Gammaproteobacteria</taxon>
        <taxon>Moraxellales</taxon>
        <taxon>Moraxellaceae</taxon>
        <taxon>Moraxella</taxon>
    </lineage>
</organism>
<reference evidence="2 4" key="2">
    <citation type="submission" date="2018-06" db="EMBL/GenBank/DDBJ databases">
        <authorList>
            <consortium name="Pathogen Informatics"/>
            <person name="Doyle S."/>
        </authorList>
    </citation>
    <scope>NUCLEOTIDE SEQUENCE [LARGE SCALE GENOMIC DNA]</scope>
    <source>
        <strain evidence="2 4">NCTC11012</strain>
    </source>
</reference>
<sequence>MLCLNQQFQESINRFLRTLDREFDLSECSKNLQSWYELDYKDFINELAKKKIKLSLAQKSEWEDDFVSEQQKNNEH</sequence>
<accession>A0A378QQQ8</accession>
<reference evidence="1 3" key="1">
    <citation type="submission" date="2017-03" db="EMBL/GenBank/DDBJ databases">
        <title>Draft genome sequence of Moraxella equi CCUG 4950T type strain.</title>
        <authorList>
            <person name="Salva-Serra F."/>
            <person name="Engstrom-Jakobsson H."/>
            <person name="Thorell K."/>
            <person name="Jaen-Luchoro D."/>
            <person name="Gonzales-Siles L."/>
            <person name="Karlsson R."/>
            <person name="Yazdan S."/>
            <person name="Boulund F."/>
            <person name="Johnning A."/>
            <person name="Engstrand L."/>
            <person name="Kristiansson E."/>
            <person name="Moore E."/>
        </authorList>
    </citation>
    <scope>NUCLEOTIDE SEQUENCE [LARGE SCALE GENOMIC DNA]</scope>
    <source>
        <strain evidence="1 3">CCUG 4950</strain>
    </source>
</reference>
<dbReference type="Proteomes" id="UP000254618">
    <property type="component" value="Unassembled WGS sequence"/>
</dbReference>